<protein>
    <submittedName>
        <fullName evidence="2">Uncharacterized protein</fullName>
    </submittedName>
</protein>
<dbReference type="RefSeq" id="WP_013073410.1">
    <property type="nucleotide sequence ID" value="NZ_BMWR01000016.1"/>
</dbReference>
<dbReference type="AlphaFoldDB" id="A0A0Q9ZKA5"/>
<evidence type="ECO:0000313" key="2">
    <source>
        <dbReference type="EMBL" id="KRG28840.1"/>
    </source>
</evidence>
<comment type="caution">
    <text evidence="2">The sequence shown here is derived from an EMBL/GenBank/DDBJ whole genome shotgun (WGS) entry which is preliminary data.</text>
</comment>
<evidence type="ECO:0000313" key="3">
    <source>
        <dbReference type="Proteomes" id="UP000051643"/>
    </source>
</evidence>
<reference evidence="2" key="1">
    <citation type="submission" date="2015-10" db="EMBL/GenBank/DDBJ databases">
        <title>Draft genome sequence of Salegentibacter mishustinae KCTC 12263.</title>
        <authorList>
            <person name="Lin W."/>
            <person name="Zheng Q."/>
        </authorList>
    </citation>
    <scope>NUCLEOTIDE SEQUENCE [LARGE SCALE GENOMIC DNA]</scope>
    <source>
        <strain evidence="2">KCTC 12263</strain>
    </source>
</reference>
<feature type="transmembrane region" description="Helical" evidence="1">
    <location>
        <begin position="54"/>
        <end position="72"/>
    </location>
</feature>
<dbReference type="EMBL" id="LKTP01000015">
    <property type="protein sequence ID" value="KRG28840.1"/>
    <property type="molecule type" value="Genomic_DNA"/>
</dbReference>
<keyword evidence="1" id="KW-1133">Transmembrane helix</keyword>
<keyword evidence="1" id="KW-0472">Membrane</keyword>
<feature type="transmembrane region" description="Helical" evidence="1">
    <location>
        <begin position="164"/>
        <end position="181"/>
    </location>
</feature>
<evidence type="ECO:0000256" key="1">
    <source>
        <dbReference type="SAM" id="Phobius"/>
    </source>
</evidence>
<feature type="transmembrane region" description="Helical" evidence="1">
    <location>
        <begin position="201"/>
        <end position="220"/>
    </location>
</feature>
<keyword evidence="3" id="KW-1185">Reference proteome</keyword>
<accession>A0A0Q9ZKA5</accession>
<proteinExistence type="predicted"/>
<keyword evidence="1" id="KW-0812">Transmembrane</keyword>
<feature type="transmembrane region" description="Helical" evidence="1">
    <location>
        <begin position="84"/>
        <end position="111"/>
    </location>
</feature>
<gene>
    <name evidence="2" type="ORF">APR42_16665</name>
</gene>
<dbReference type="OrthoDB" id="1414596at2"/>
<feature type="transmembrane region" description="Helical" evidence="1">
    <location>
        <begin position="7"/>
        <end position="34"/>
    </location>
</feature>
<name>A0A0Q9ZKA5_9FLAO</name>
<feature type="transmembrane region" description="Helical" evidence="1">
    <location>
        <begin position="131"/>
        <end position="155"/>
    </location>
</feature>
<sequence length="240" mass="27090">MLNKKSFLSLLALFTGGFVPINLIVLSFGYAQYFKGITMGPKVIKTAHEFGEPYMLFVYIPSMLILTWIIFYSKKNFPDLYKRIVVGLLAGAIATIGLDWLRQMGVIASWLPGDTPEMFGKMVTGSSDFNSYYWIGQLIHFMNGASFGLIFTLVFGNFISYNKTVLWAIGWMLIMELGMMTGPPMGPMVGLFGIKYMWPQLFLITLAAHIVHGTILGLLVHHWLGINHTKWLIPFLKDKS</sequence>
<organism evidence="2 3">
    <name type="scientific">Salegentibacter mishustinae</name>
    <dbReference type="NCBI Taxonomy" id="270918"/>
    <lineage>
        <taxon>Bacteria</taxon>
        <taxon>Pseudomonadati</taxon>
        <taxon>Bacteroidota</taxon>
        <taxon>Flavobacteriia</taxon>
        <taxon>Flavobacteriales</taxon>
        <taxon>Flavobacteriaceae</taxon>
        <taxon>Salegentibacter</taxon>
    </lineage>
</organism>
<dbReference type="STRING" id="270918.APR42_16665"/>
<dbReference type="Proteomes" id="UP000051643">
    <property type="component" value="Unassembled WGS sequence"/>
</dbReference>